<protein>
    <submittedName>
        <fullName evidence="2">Uncharacterized protein</fullName>
    </submittedName>
</protein>
<name>A0A6A5X7M4_9PLEO</name>
<sequence length="166" mass="19117">MSSSQSTHAPAPQPVETNRQLSEKDSPTQITMHSKHNLWGQPAGKPESQCLQNCQLWCSCQQPHGEPTKPRRYSFDSHPIGLSFRPSGWTDRRQQQADERMHADMERFRSQSLWSMDHMKVNTGSSDGYPNYLVSLRVLVQMVKENVQSLIRMILRASKSFFARRT</sequence>
<dbReference type="AlphaFoldDB" id="A0A6A5X7M4"/>
<proteinExistence type="predicted"/>
<accession>A0A6A5X7M4</accession>
<evidence type="ECO:0000313" key="2">
    <source>
        <dbReference type="EMBL" id="KAF2008943.1"/>
    </source>
</evidence>
<dbReference type="EMBL" id="ML978080">
    <property type="protein sequence ID" value="KAF2008943.1"/>
    <property type="molecule type" value="Genomic_DNA"/>
</dbReference>
<dbReference type="RefSeq" id="XP_033377282.1">
    <property type="nucleotide sequence ID" value="XM_033532517.1"/>
</dbReference>
<dbReference type="GeneID" id="54289914"/>
<gene>
    <name evidence="2" type="ORF">BU24DRAFT_468353</name>
</gene>
<dbReference type="Proteomes" id="UP000799778">
    <property type="component" value="Unassembled WGS sequence"/>
</dbReference>
<feature type="region of interest" description="Disordered" evidence="1">
    <location>
        <begin position="1"/>
        <end position="30"/>
    </location>
</feature>
<reference evidence="2" key="1">
    <citation type="journal article" date="2020" name="Stud. Mycol.">
        <title>101 Dothideomycetes genomes: a test case for predicting lifestyles and emergence of pathogens.</title>
        <authorList>
            <person name="Haridas S."/>
            <person name="Albert R."/>
            <person name="Binder M."/>
            <person name="Bloem J."/>
            <person name="Labutti K."/>
            <person name="Salamov A."/>
            <person name="Andreopoulos B."/>
            <person name="Baker S."/>
            <person name="Barry K."/>
            <person name="Bills G."/>
            <person name="Bluhm B."/>
            <person name="Cannon C."/>
            <person name="Castanera R."/>
            <person name="Culley D."/>
            <person name="Daum C."/>
            <person name="Ezra D."/>
            <person name="Gonzalez J."/>
            <person name="Henrissat B."/>
            <person name="Kuo A."/>
            <person name="Liang C."/>
            <person name="Lipzen A."/>
            <person name="Lutzoni F."/>
            <person name="Magnuson J."/>
            <person name="Mondo S."/>
            <person name="Nolan M."/>
            <person name="Ohm R."/>
            <person name="Pangilinan J."/>
            <person name="Park H.-J."/>
            <person name="Ramirez L."/>
            <person name="Alfaro M."/>
            <person name="Sun H."/>
            <person name="Tritt A."/>
            <person name="Yoshinaga Y."/>
            <person name="Zwiers L.-H."/>
            <person name="Turgeon B."/>
            <person name="Goodwin S."/>
            <person name="Spatafora J."/>
            <person name="Crous P."/>
            <person name="Grigoriev I."/>
        </authorList>
    </citation>
    <scope>NUCLEOTIDE SEQUENCE</scope>
    <source>
        <strain evidence="2">CBS 175.79</strain>
    </source>
</reference>
<keyword evidence="3" id="KW-1185">Reference proteome</keyword>
<evidence type="ECO:0000313" key="3">
    <source>
        <dbReference type="Proteomes" id="UP000799778"/>
    </source>
</evidence>
<organism evidence="2 3">
    <name type="scientific">Aaosphaeria arxii CBS 175.79</name>
    <dbReference type="NCBI Taxonomy" id="1450172"/>
    <lineage>
        <taxon>Eukaryota</taxon>
        <taxon>Fungi</taxon>
        <taxon>Dikarya</taxon>
        <taxon>Ascomycota</taxon>
        <taxon>Pezizomycotina</taxon>
        <taxon>Dothideomycetes</taxon>
        <taxon>Pleosporomycetidae</taxon>
        <taxon>Pleosporales</taxon>
        <taxon>Pleosporales incertae sedis</taxon>
        <taxon>Aaosphaeria</taxon>
    </lineage>
</organism>
<evidence type="ECO:0000256" key="1">
    <source>
        <dbReference type="SAM" id="MobiDB-lite"/>
    </source>
</evidence>